<dbReference type="InterPro" id="IPR010024">
    <property type="entry name" value="CHP16711"/>
</dbReference>
<dbReference type="InterPro" id="IPR023385">
    <property type="entry name" value="YopX-like_C"/>
</dbReference>
<dbReference type="InterPro" id="IPR019096">
    <property type="entry name" value="YopX_protein"/>
</dbReference>
<reference evidence="2 3" key="1">
    <citation type="submission" date="2018-10" db="EMBL/GenBank/DDBJ databases">
        <title>Genome seuquencing of Lactobacillus species.</title>
        <authorList>
            <person name="Baek C."/>
            <person name="Yi H."/>
        </authorList>
    </citation>
    <scope>NUCLEOTIDE SEQUENCE [LARGE SCALE GENOMIC DNA]</scope>
    <source>
        <strain evidence="2 3">DSM 10667</strain>
    </source>
</reference>
<dbReference type="EMBL" id="CP032744">
    <property type="protein sequence ID" value="AYJ38178.1"/>
    <property type="molecule type" value="Genomic_DNA"/>
</dbReference>
<sequence>MATMIKFRAWDKETNKYFEPTYQAYMGRLEELTIGLSGRLQKRTYRGVVDESVFPGRYVVEQFTGLKDVNGKDIYDGDIVSVFNEDGNYYNDVIEWCIKYNYPAFELKYHSHLYESNALSEIMNAGVENIKVIGNVHENPELLEADK</sequence>
<evidence type="ECO:0000259" key="1">
    <source>
        <dbReference type="Pfam" id="PF09643"/>
    </source>
</evidence>
<dbReference type="Gene3D" id="2.30.30.290">
    <property type="entry name" value="YopX-like domains"/>
    <property type="match status" value="1"/>
</dbReference>
<accession>A0AAD0TNP7</accession>
<name>A0AAD0TNP7_9LACO</name>
<dbReference type="Proteomes" id="UP000277896">
    <property type="component" value="Chromosome"/>
</dbReference>
<gene>
    <name evidence="2" type="ORF">LP667_04755</name>
</gene>
<feature type="domain" description="YopX protein" evidence="1">
    <location>
        <begin position="6"/>
        <end position="144"/>
    </location>
</feature>
<organism evidence="2 3">
    <name type="scientific">Lactiplantibacillus paraplantarum</name>
    <dbReference type="NCBI Taxonomy" id="60520"/>
    <lineage>
        <taxon>Bacteria</taxon>
        <taxon>Bacillati</taxon>
        <taxon>Bacillota</taxon>
        <taxon>Bacilli</taxon>
        <taxon>Lactobacillales</taxon>
        <taxon>Lactobacillaceae</taxon>
        <taxon>Lactiplantibacillus</taxon>
    </lineage>
</organism>
<proteinExistence type="predicted"/>
<protein>
    <recommendedName>
        <fullName evidence="1">YopX protein domain-containing protein</fullName>
    </recommendedName>
</protein>
<dbReference type="AlphaFoldDB" id="A0AAD0TNP7"/>
<dbReference type="SUPFAM" id="SSF159006">
    <property type="entry name" value="YopX-like"/>
    <property type="match status" value="1"/>
</dbReference>
<evidence type="ECO:0000313" key="3">
    <source>
        <dbReference type="Proteomes" id="UP000277896"/>
    </source>
</evidence>
<dbReference type="Pfam" id="PF09643">
    <property type="entry name" value="YopX"/>
    <property type="match status" value="1"/>
</dbReference>
<dbReference type="NCBIfam" id="TIGR01671">
    <property type="entry name" value="phage_TIGR01671"/>
    <property type="match status" value="1"/>
</dbReference>
<evidence type="ECO:0000313" key="2">
    <source>
        <dbReference type="EMBL" id="AYJ38178.1"/>
    </source>
</evidence>